<proteinExistence type="predicted"/>
<evidence type="ECO:0000313" key="2">
    <source>
        <dbReference type="Proteomes" id="UP000291084"/>
    </source>
</evidence>
<evidence type="ECO:0000313" key="1">
    <source>
        <dbReference type="EMBL" id="BAU02834.1"/>
    </source>
</evidence>
<organism evidence="1 2">
    <name type="scientific">Vigna angularis var. angularis</name>
    <dbReference type="NCBI Taxonomy" id="157739"/>
    <lineage>
        <taxon>Eukaryota</taxon>
        <taxon>Viridiplantae</taxon>
        <taxon>Streptophyta</taxon>
        <taxon>Embryophyta</taxon>
        <taxon>Tracheophyta</taxon>
        <taxon>Spermatophyta</taxon>
        <taxon>Magnoliopsida</taxon>
        <taxon>eudicotyledons</taxon>
        <taxon>Gunneridae</taxon>
        <taxon>Pentapetalae</taxon>
        <taxon>rosids</taxon>
        <taxon>fabids</taxon>
        <taxon>Fabales</taxon>
        <taxon>Fabaceae</taxon>
        <taxon>Papilionoideae</taxon>
        <taxon>50 kb inversion clade</taxon>
        <taxon>NPAAA clade</taxon>
        <taxon>indigoferoid/millettioid clade</taxon>
        <taxon>Phaseoleae</taxon>
        <taxon>Vigna</taxon>
    </lineage>
</organism>
<keyword evidence="2" id="KW-1185">Reference proteome</keyword>
<protein>
    <submittedName>
        <fullName evidence="1">Uncharacterized protein</fullName>
    </submittedName>
</protein>
<dbReference type="AlphaFoldDB" id="A0A0S3TCF0"/>
<dbReference type="EMBL" id="AP015044">
    <property type="protein sequence ID" value="BAU02834.1"/>
    <property type="molecule type" value="Genomic_DNA"/>
</dbReference>
<dbReference type="Proteomes" id="UP000291084">
    <property type="component" value="Chromosome 11"/>
</dbReference>
<accession>A0A0S3TCF0</accession>
<gene>
    <name evidence="1" type="primary">Vigan.11G242300</name>
    <name evidence="1" type="ORF">VIGAN_11242300</name>
</gene>
<name>A0A0S3TCF0_PHAAN</name>
<sequence length="81" mass="9481">MSRLRHRTSQPTSNINIFHYMFDVKSLCRPCEFIHGGPLFRVRHYPFRGGICSVSVPIFFSDFPLSSKGSKNKWNNFQMLL</sequence>
<reference evidence="1 2" key="1">
    <citation type="journal article" date="2015" name="Sci. Rep.">
        <title>The power of single molecule real-time sequencing technology in the de novo assembly of a eukaryotic genome.</title>
        <authorList>
            <person name="Sakai H."/>
            <person name="Naito K."/>
            <person name="Ogiso-Tanaka E."/>
            <person name="Takahashi Y."/>
            <person name="Iseki K."/>
            <person name="Muto C."/>
            <person name="Satou K."/>
            <person name="Teruya K."/>
            <person name="Shiroma A."/>
            <person name="Shimoji M."/>
            <person name="Hirano T."/>
            <person name="Itoh T."/>
            <person name="Kaga A."/>
            <person name="Tomooka N."/>
        </authorList>
    </citation>
    <scope>NUCLEOTIDE SEQUENCE [LARGE SCALE GENOMIC DNA]</scope>
    <source>
        <strain evidence="2">cv. Shumari</strain>
    </source>
</reference>
<feature type="non-terminal residue" evidence="1">
    <location>
        <position position="81"/>
    </location>
</feature>